<feature type="binding site" evidence="3">
    <location>
        <position position="131"/>
    </location>
    <ligand>
        <name>a divalent metal cation</name>
        <dbReference type="ChEBI" id="CHEBI:60240"/>
    </ligand>
</feature>
<dbReference type="Pfam" id="PF05163">
    <property type="entry name" value="DinB"/>
    <property type="match status" value="1"/>
</dbReference>
<reference evidence="4 5" key="1">
    <citation type="submission" date="2017-03" db="EMBL/GenBank/DDBJ databases">
        <title>Foreign affairs: Plasmid Transfer between Roseobacters and Rhizobia.</title>
        <authorList>
            <person name="Bartling P."/>
            <person name="Bunk B."/>
            <person name="Overmann J."/>
            <person name="Brinkmann H."/>
            <person name="Petersen J."/>
        </authorList>
    </citation>
    <scope>NUCLEOTIDE SEQUENCE [LARGE SCALE GENOMIC DNA]</scope>
    <source>
        <strain evidence="4 5">MACL11</strain>
    </source>
</reference>
<evidence type="ECO:0000313" key="5">
    <source>
        <dbReference type="Proteomes" id="UP000191135"/>
    </source>
</evidence>
<dbReference type="InterPro" id="IPR034660">
    <property type="entry name" value="DinB/YfiT-like"/>
</dbReference>
<dbReference type="PANTHER" id="PTHR37302">
    <property type="entry name" value="SLR1116 PROTEIN"/>
    <property type="match status" value="1"/>
</dbReference>
<evidence type="ECO:0000313" key="4">
    <source>
        <dbReference type="EMBL" id="AQZ52584.1"/>
    </source>
</evidence>
<dbReference type="PANTHER" id="PTHR37302:SF1">
    <property type="entry name" value="PROTEIN DINB"/>
    <property type="match status" value="1"/>
</dbReference>
<dbReference type="OrthoDB" id="9807509at2"/>
<dbReference type="GO" id="GO:0046872">
    <property type="term" value="F:metal ion binding"/>
    <property type="evidence" value="ECO:0007669"/>
    <property type="project" value="UniProtKB-KW"/>
</dbReference>
<dbReference type="eggNOG" id="COG2318">
    <property type="taxonomic scope" value="Bacteria"/>
</dbReference>
<dbReference type="Proteomes" id="UP000191135">
    <property type="component" value="Chromosome"/>
</dbReference>
<evidence type="ECO:0000256" key="1">
    <source>
        <dbReference type="ARBA" id="ARBA00008635"/>
    </source>
</evidence>
<feature type="binding site" evidence="3">
    <location>
        <position position="48"/>
    </location>
    <ligand>
        <name>a divalent metal cation</name>
        <dbReference type="ChEBI" id="CHEBI:60240"/>
    </ligand>
</feature>
<keyword evidence="5" id="KW-1185">Reference proteome</keyword>
<gene>
    <name evidence="4" type="ORF">Mame_03274</name>
</gene>
<dbReference type="RefSeq" id="WP_018064261.1">
    <property type="nucleotide sequence ID" value="NZ_AQWH01000006.1"/>
</dbReference>
<dbReference type="Gene3D" id="1.20.120.450">
    <property type="entry name" value="dinb family like domain"/>
    <property type="match status" value="1"/>
</dbReference>
<dbReference type="EMBL" id="CP020330">
    <property type="protein sequence ID" value="AQZ52584.1"/>
    <property type="molecule type" value="Genomic_DNA"/>
</dbReference>
<dbReference type="InterPro" id="IPR007837">
    <property type="entry name" value="DinB"/>
</dbReference>
<proteinExistence type="inferred from homology"/>
<sequence>MLQHYRRFAAYNAWANALVYAAAAELSDEEYRRDLGAFFPSVHATLNHILYADGVWMTRFAGKDTGPVLLDTILFDDFTALRAARQAMDENIIGFIDGLDSVEGTFSYQRGNPPKTYTDRIGTTLAHFFNHQTHHRGQVHMMLTVLGQPSLALDMNYFLRTPEGSVLPQG</sequence>
<dbReference type="STRING" id="1122214.Mame_03274"/>
<evidence type="ECO:0000256" key="3">
    <source>
        <dbReference type="PIRSR" id="PIRSR607837-1"/>
    </source>
</evidence>
<feature type="binding site" evidence="3">
    <location>
        <position position="135"/>
    </location>
    <ligand>
        <name>a divalent metal cation</name>
        <dbReference type="ChEBI" id="CHEBI:60240"/>
    </ligand>
</feature>
<dbReference type="KEGG" id="mmed:Mame_03274"/>
<name>A0A1U9Z4I9_9HYPH</name>
<comment type="similarity">
    <text evidence="1">Belongs to the DinB family.</text>
</comment>
<protein>
    <submittedName>
        <fullName evidence="4">DinB family protein</fullName>
    </submittedName>
</protein>
<keyword evidence="2 3" id="KW-0479">Metal-binding</keyword>
<evidence type="ECO:0000256" key="2">
    <source>
        <dbReference type="ARBA" id="ARBA00022723"/>
    </source>
</evidence>
<dbReference type="AlphaFoldDB" id="A0A1U9Z4I9"/>
<organism evidence="4 5">
    <name type="scientific">Martelella mediterranea DSM 17316</name>
    <dbReference type="NCBI Taxonomy" id="1122214"/>
    <lineage>
        <taxon>Bacteria</taxon>
        <taxon>Pseudomonadati</taxon>
        <taxon>Pseudomonadota</taxon>
        <taxon>Alphaproteobacteria</taxon>
        <taxon>Hyphomicrobiales</taxon>
        <taxon>Aurantimonadaceae</taxon>
        <taxon>Martelella</taxon>
    </lineage>
</organism>
<accession>A0A1U9Z4I9</accession>
<dbReference type="SUPFAM" id="SSF109854">
    <property type="entry name" value="DinB/YfiT-like putative metalloenzymes"/>
    <property type="match status" value="1"/>
</dbReference>